<proteinExistence type="predicted"/>
<dbReference type="InterPro" id="IPR011010">
    <property type="entry name" value="DNA_brk_join_enz"/>
</dbReference>
<dbReference type="AlphaFoldDB" id="A0AAN4UR99"/>
<evidence type="ECO:0000313" key="1">
    <source>
        <dbReference type="EMBL" id="GHE01664.1"/>
    </source>
</evidence>
<name>A0AAN4UR99_9RHOB</name>
<dbReference type="EMBL" id="BNAB01000007">
    <property type="protein sequence ID" value="GHE01664.1"/>
    <property type="molecule type" value="Genomic_DNA"/>
</dbReference>
<evidence type="ECO:0000313" key="2">
    <source>
        <dbReference type="EMBL" id="SDW96953.1"/>
    </source>
</evidence>
<comment type="caution">
    <text evidence="1">The sequence shown here is derived from an EMBL/GenBank/DDBJ whole genome shotgun (WGS) entry which is preliminary data.</text>
</comment>
<evidence type="ECO:0000313" key="4">
    <source>
        <dbReference type="Proteomes" id="UP000634647"/>
    </source>
</evidence>
<dbReference type="RefSeq" id="WP_035844997.1">
    <property type="nucleotide sequence ID" value="NZ_BNAB01000007.1"/>
</dbReference>
<reference evidence="1" key="3">
    <citation type="submission" date="2023-06" db="EMBL/GenBank/DDBJ databases">
        <authorList>
            <person name="Sun Q."/>
            <person name="Zhou Y."/>
        </authorList>
    </citation>
    <scope>NUCLEOTIDE SEQUENCE</scope>
    <source>
        <strain evidence="1">CGMCC 1.10859</strain>
    </source>
</reference>
<dbReference type="EMBL" id="FNOB01000008">
    <property type="protein sequence ID" value="SDW96953.1"/>
    <property type="molecule type" value="Genomic_DNA"/>
</dbReference>
<keyword evidence="3" id="KW-1185">Reference proteome</keyword>
<dbReference type="GO" id="GO:0003677">
    <property type="term" value="F:DNA binding"/>
    <property type="evidence" value="ECO:0007669"/>
    <property type="project" value="InterPro"/>
</dbReference>
<gene>
    <name evidence="1" type="ORF">GCM10008024_17910</name>
    <name evidence="2" type="ORF">SAMN05444006_108159</name>
</gene>
<reference evidence="1" key="1">
    <citation type="journal article" date="2014" name="Int. J. Syst. Evol. Microbiol.">
        <title>Complete genome sequence of Corynebacterium casei LMG S-19264T (=DSM 44701T), isolated from a smear-ripened cheese.</title>
        <authorList>
            <consortium name="US DOE Joint Genome Institute (JGI-PGF)"/>
            <person name="Walter F."/>
            <person name="Albersmeier A."/>
            <person name="Kalinowski J."/>
            <person name="Ruckert C."/>
        </authorList>
    </citation>
    <scope>NUCLEOTIDE SEQUENCE</scope>
    <source>
        <strain evidence="1">CGMCC 1.10859</strain>
    </source>
</reference>
<reference evidence="2 3" key="2">
    <citation type="submission" date="2016-10" db="EMBL/GenBank/DDBJ databases">
        <authorList>
            <person name="Varghese N."/>
            <person name="Submissions S."/>
        </authorList>
    </citation>
    <scope>NUCLEOTIDE SEQUENCE [LARGE SCALE GENOMIC DNA]</scope>
    <source>
        <strain evidence="2 3">DSM 24802</strain>
    </source>
</reference>
<organism evidence="1 4">
    <name type="scientific">Allgaiera indica</name>
    <dbReference type="NCBI Taxonomy" id="765699"/>
    <lineage>
        <taxon>Bacteria</taxon>
        <taxon>Pseudomonadati</taxon>
        <taxon>Pseudomonadota</taxon>
        <taxon>Alphaproteobacteria</taxon>
        <taxon>Rhodobacterales</taxon>
        <taxon>Paracoccaceae</taxon>
        <taxon>Allgaiera</taxon>
    </lineage>
</organism>
<sequence>MGRGTPFFDPETISKAYTDTRLRDDGMPLGQIKHLLGHTSTAMSAKFAHLENQGVADEARQWMQRWTNR</sequence>
<accession>A0AAN4UR99</accession>
<protein>
    <submittedName>
        <fullName evidence="1">Uncharacterized protein</fullName>
    </submittedName>
</protein>
<evidence type="ECO:0000313" key="3">
    <source>
        <dbReference type="Proteomes" id="UP000199541"/>
    </source>
</evidence>
<dbReference type="SUPFAM" id="SSF56349">
    <property type="entry name" value="DNA breaking-rejoining enzymes"/>
    <property type="match status" value="1"/>
</dbReference>
<dbReference type="Proteomes" id="UP000634647">
    <property type="component" value="Unassembled WGS sequence"/>
</dbReference>
<dbReference type="Proteomes" id="UP000199541">
    <property type="component" value="Unassembled WGS sequence"/>
</dbReference>